<evidence type="ECO:0000313" key="2">
    <source>
        <dbReference type="Proteomes" id="UP000000374"/>
    </source>
</evidence>
<dbReference type="HOGENOM" id="CLU_2157300_0_0_4"/>
<accession>A1WLK3</accession>
<protein>
    <submittedName>
        <fullName evidence="1">Uncharacterized protein</fullName>
    </submittedName>
</protein>
<dbReference type="KEGG" id="vei:Veis_2770"/>
<dbReference type="AlphaFoldDB" id="A1WLK3"/>
<dbReference type="OrthoDB" id="9156921at2"/>
<proteinExistence type="predicted"/>
<gene>
    <name evidence="1" type="ordered locus">Veis_2770</name>
</gene>
<evidence type="ECO:0000313" key="1">
    <source>
        <dbReference type="EMBL" id="ABM58510.1"/>
    </source>
</evidence>
<name>A1WLK3_VEREI</name>
<sequence>MSNTQHICAALASLGWNTEELVSHGTATKVYATAVGPKEAHVYLRFARDQLTARLSGDYWSEGRNALSTCTQAITLEQVEALIDAVKSFSSNVDRIVAGTYAMRLVRRTAG</sequence>
<dbReference type="EMBL" id="CP000542">
    <property type="protein sequence ID" value="ABM58510.1"/>
    <property type="molecule type" value="Genomic_DNA"/>
</dbReference>
<dbReference type="GeneID" id="76461272"/>
<dbReference type="Proteomes" id="UP000000374">
    <property type="component" value="Chromosome"/>
</dbReference>
<dbReference type="RefSeq" id="WP_011810508.1">
    <property type="nucleotide sequence ID" value="NC_008786.1"/>
</dbReference>
<keyword evidence="2" id="KW-1185">Reference proteome</keyword>
<organism evidence="1 2">
    <name type="scientific">Verminephrobacter eiseniae (strain EF01-2)</name>
    <dbReference type="NCBI Taxonomy" id="391735"/>
    <lineage>
        <taxon>Bacteria</taxon>
        <taxon>Pseudomonadati</taxon>
        <taxon>Pseudomonadota</taxon>
        <taxon>Betaproteobacteria</taxon>
        <taxon>Burkholderiales</taxon>
        <taxon>Comamonadaceae</taxon>
        <taxon>Verminephrobacter</taxon>
    </lineage>
</organism>
<reference evidence="2" key="1">
    <citation type="submission" date="2006-12" db="EMBL/GenBank/DDBJ databases">
        <title>Complete sequence of chromosome 1 of Verminephrobacter eiseniae EF01-2.</title>
        <authorList>
            <person name="Copeland A."/>
            <person name="Lucas S."/>
            <person name="Lapidus A."/>
            <person name="Barry K."/>
            <person name="Detter J.C."/>
            <person name="Glavina del Rio T."/>
            <person name="Dalin E."/>
            <person name="Tice H."/>
            <person name="Pitluck S."/>
            <person name="Chertkov O."/>
            <person name="Brettin T."/>
            <person name="Bruce D."/>
            <person name="Han C."/>
            <person name="Tapia R."/>
            <person name="Gilna P."/>
            <person name="Schmutz J."/>
            <person name="Larimer F."/>
            <person name="Land M."/>
            <person name="Hauser L."/>
            <person name="Kyrpides N."/>
            <person name="Kim E."/>
            <person name="Stahl D."/>
            <person name="Richardson P."/>
        </authorList>
    </citation>
    <scope>NUCLEOTIDE SEQUENCE [LARGE SCALE GENOMIC DNA]</scope>
    <source>
        <strain evidence="2">EF01-2</strain>
    </source>
</reference>